<dbReference type="Proteomes" id="UP001163321">
    <property type="component" value="Chromosome 13"/>
</dbReference>
<organism evidence="1 2">
    <name type="scientific">Peronosclerospora sorghi</name>
    <dbReference type="NCBI Taxonomy" id="230839"/>
    <lineage>
        <taxon>Eukaryota</taxon>
        <taxon>Sar</taxon>
        <taxon>Stramenopiles</taxon>
        <taxon>Oomycota</taxon>
        <taxon>Peronosporomycetes</taxon>
        <taxon>Peronosporales</taxon>
        <taxon>Peronosporaceae</taxon>
        <taxon>Peronosclerospora</taxon>
    </lineage>
</organism>
<keyword evidence="2" id="KW-1185">Reference proteome</keyword>
<evidence type="ECO:0000313" key="1">
    <source>
        <dbReference type="EMBL" id="KAI9918052.1"/>
    </source>
</evidence>
<comment type="caution">
    <text evidence="1">The sequence shown here is derived from an EMBL/GenBank/DDBJ whole genome shotgun (WGS) entry which is preliminary data.</text>
</comment>
<evidence type="ECO:0000313" key="2">
    <source>
        <dbReference type="Proteomes" id="UP001163321"/>
    </source>
</evidence>
<sequence length="168" mass="19458">MYQPTARNGKYITEQATFVSGVVRGSLRAYKRREKKVRNSMRALRTRVIIVTHSMGAIVARTAQVLPNYKKQSIQLGVPYEMPAISCDTEINAVYHRMHLKGGKEDDVYAFDIMNIRIVGEPRQMWKIDQKPFRHVKMRHIIPELFQELRLEASHDGLELENHGVVQL</sequence>
<dbReference type="EMBL" id="CM047592">
    <property type="protein sequence ID" value="KAI9918052.1"/>
    <property type="molecule type" value="Genomic_DNA"/>
</dbReference>
<protein>
    <submittedName>
        <fullName evidence="1">Uncharacterized protein</fullName>
    </submittedName>
</protein>
<accession>A0ACC0WH21</accession>
<gene>
    <name evidence="1" type="ORF">PsorP6_013300</name>
</gene>
<name>A0ACC0WH21_9STRA</name>
<reference evidence="1 2" key="1">
    <citation type="journal article" date="2022" name="bioRxiv">
        <title>The genome of the oomycete Peronosclerospora sorghi, a cosmopolitan pathogen of maize and sorghum, is inflated with dispersed pseudogenes.</title>
        <authorList>
            <person name="Fletcher K."/>
            <person name="Martin F."/>
            <person name="Isakeit T."/>
            <person name="Cavanaugh K."/>
            <person name="Magill C."/>
            <person name="Michelmore R."/>
        </authorList>
    </citation>
    <scope>NUCLEOTIDE SEQUENCE [LARGE SCALE GENOMIC DNA]</scope>
    <source>
        <strain evidence="1">P6</strain>
    </source>
</reference>
<proteinExistence type="predicted"/>